<accession>A0A2M4B6N5</accession>
<proteinExistence type="predicted"/>
<sequence>MWWLRVSGVCVCCSPHTTRSKTRRNGRNTSHSFAHTSIKWAATGGRIGFVGSGIREIETAISRSDGQHHIPLSPR</sequence>
<name>A0A2M4B6N5_9DIPT</name>
<evidence type="ECO:0000313" key="1">
    <source>
        <dbReference type="EMBL" id="MBW48650.1"/>
    </source>
</evidence>
<organism evidence="1">
    <name type="scientific">Anopheles triannulatus</name>
    <dbReference type="NCBI Taxonomy" id="58253"/>
    <lineage>
        <taxon>Eukaryota</taxon>
        <taxon>Metazoa</taxon>
        <taxon>Ecdysozoa</taxon>
        <taxon>Arthropoda</taxon>
        <taxon>Hexapoda</taxon>
        <taxon>Insecta</taxon>
        <taxon>Pterygota</taxon>
        <taxon>Neoptera</taxon>
        <taxon>Endopterygota</taxon>
        <taxon>Diptera</taxon>
        <taxon>Nematocera</taxon>
        <taxon>Culicoidea</taxon>
        <taxon>Culicidae</taxon>
        <taxon>Anophelinae</taxon>
        <taxon>Anopheles</taxon>
    </lineage>
</organism>
<reference evidence="1" key="1">
    <citation type="submission" date="2018-01" db="EMBL/GenBank/DDBJ databases">
        <title>An insight into the sialome of Amazonian anophelines.</title>
        <authorList>
            <person name="Ribeiro J.M."/>
            <person name="Scarpassa V."/>
            <person name="Calvo E."/>
        </authorList>
    </citation>
    <scope>NUCLEOTIDE SEQUENCE</scope>
    <source>
        <tissue evidence="1">Salivary glands</tissue>
    </source>
</reference>
<dbReference type="AlphaFoldDB" id="A0A2M4B6N5"/>
<dbReference type="EMBL" id="GGFK01015329">
    <property type="protein sequence ID" value="MBW48650.1"/>
    <property type="molecule type" value="Transcribed_RNA"/>
</dbReference>
<protein>
    <submittedName>
        <fullName evidence="1">Putative secreted protein</fullName>
    </submittedName>
</protein>